<dbReference type="EMBL" id="CP021023">
    <property type="protein sequence ID" value="ARN56562.1"/>
    <property type="molecule type" value="Genomic_DNA"/>
</dbReference>
<evidence type="ECO:0000313" key="2">
    <source>
        <dbReference type="Proteomes" id="UP000193334"/>
    </source>
</evidence>
<protein>
    <recommendedName>
        <fullName evidence="3">DUF1425 domain-containing protein</fullName>
    </recommendedName>
</protein>
<accession>A0A1W6LLE0</accession>
<dbReference type="Proteomes" id="UP000193334">
    <property type="component" value="Chromosome"/>
</dbReference>
<sequence>MRSVFITAALGAFVGLAGCGSFDSFKLFSGGRLYEEGVHLNSSGYDELKENGVYIEDFNAGSGGEKAAFYITFANKSEVRQMFYCRPVWKSSFSKEGGAFPHTWTPVEVEAGDKTDLKIMPPEENIKDFTLEIKMEE</sequence>
<dbReference type="PROSITE" id="PS51257">
    <property type="entry name" value="PROKAR_LIPOPROTEIN"/>
    <property type="match status" value="1"/>
</dbReference>
<reference evidence="2" key="1">
    <citation type="submission" date="2017-04" db="EMBL/GenBank/DDBJ databases">
        <title>Comparative genomics and description of representatives of a novel lineage of planctomycetes thriving in anoxic sediments.</title>
        <authorList>
            <person name="Spring S."/>
            <person name="Bunk B."/>
            <person name="Sproer C."/>
        </authorList>
    </citation>
    <scope>NUCLEOTIDE SEQUENCE [LARGE SCALE GENOMIC DNA]</scope>
    <source>
        <strain evidence="2">ST-PulAB-D4</strain>
    </source>
</reference>
<dbReference type="RefSeq" id="WP_085755252.1">
    <property type="nucleotide sequence ID" value="NZ_CP021023.1"/>
</dbReference>
<evidence type="ECO:0000313" key="1">
    <source>
        <dbReference type="EMBL" id="ARN56562.1"/>
    </source>
</evidence>
<proteinExistence type="predicted"/>
<dbReference type="AlphaFoldDB" id="A0A1W6LLE0"/>
<keyword evidence="2" id="KW-1185">Reference proteome</keyword>
<dbReference type="KEGG" id="pbp:STSP1_00945"/>
<evidence type="ECO:0008006" key="3">
    <source>
        <dbReference type="Google" id="ProtNLM"/>
    </source>
</evidence>
<organism evidence="1 2">
    <name type="scientific">Sedimentisphaera salicampi</name>
    <dbReference type="NCBI Taxonomy" id="1941349"/>
    <lineage>
        <taxon>Bacteria</taxon>
        <taxon>Pseudomonadati</taxon>
        <taxon>Planctomycetota</taxon>
        <taxon>Phycisphaerae</taxon>
        <taxon>Sedimentisphaerales</taxon>
        <taxon>Sedimentisphaeraceae</taxon>
        <taxon>Sedimentisphaera</taxon>
    </lineage>
</organism>
<name>A0A1W6LLE0_9BACT</name>
<gene>
    <name evidence="1" type="ORF">STSP1_00945</name>
</gene>